<dbReference type="Gene3D" id="1.10.940.10">
    <property type="entry name" value="NusB-like"/>
    <property type="match status" value="1"/>
</dbReference>
<keyword evidence="9 13" id="KW-0694">RNA-binding</keyword>
<comment type="catalytic activity">
    <reaction evidence="12">
        <text>cytidine(967) in 16S rRNA + S-adenosyl-L-methionine = 5-methylcytidine(967) in 16S rRNA + S-adenosyl-L-homocysteine + H(+)</text>
        <dbReference type="Rhea" id="RHEA:42748"/>
        <dbReference type="Rhea" id="RHEA-COMP:10219"/>
        <dbReference type="Rhea" id="RHEA-COMP:10220"/>
        <dbReference type="ChEBI" id="CHEBI:15378"/>
        <dbReference type="ChEBI" id="CHEBI:57856"/>
        <dbReference type="ChEBI" id="CHEBI:59789"/>
        <dbReference type="ChEBI" id="CHEBI:74483"/>
        <dbReference type="ChEBI" id="CHEBI:82748"/>
        <dbReference type="EC" id="2.1.1.176"/>
    </reaction>
</comment>
<dbReference type="SUPFAM" id="SSF48013">
    <property type="entry name" value="NusB-like"/>
    <property type="match status" value="1"/>
</dbReference>
<dbReference type="InterPro" id="IPR049560">
    <property type="entry name" value="MeTrfase_RsmB-F_NOP2_cat"/>
</dbReference>
<evidence type="ECO:0000256" key="9">
    <source>
        <dbReference type="ARBA" id="ARBA00022884"/>
    </source>
</evidence>
<dbReference type="InterPro" id="IPR029063">
    <property type="entry name" value="SAM-dependent_MTases_sf"/>
</dbReference>
<dbReference type="GO" id="GO:0005737">
    <property type="term" value="C:cytoplasm"/>
    <property type="evidence" value="ECO:0007669"/>
    <property type="project" value="UniProtKB-SubCell"/>
</dbReference>
<dbReference type="EMBL" id="CP060634">
    <property type="protein sequence ID" value="QNM06946.1"/>
    <property type="molecule type" value="Genomic_DNA"/>
</dbReference>
<keyword evidence="5" id="KW-0698">rRNA processing</keyword>
<dbReference type="NCBIfam" id="TIGR00563">
    <property type="entry name" value="rsmB"/>
    <property type="match status" value="1"/>
</dbReference>
<evidence type="ECO:0000256" key="2">
    <source>
        <dbReference type="ARBA" id="ARBA00004496"/>
    </source>
</evidence>
<comment type="function">
    <text evidence="1">Specifically methylates the cytosine at position 967 (m5C967) of 16S rRNA.</text>
</comment>
<dbReference type="GO" id="GO:0006355">
    <property type="term" value="P:regulation of DNA-templated transcription"/>
    <property type="evidence" value="ECO:0007669"/>
    <property type="project" value="InterPro"/>
</dbReference>
<evidence type="ECO:0000313" key="16">
    <source>
        <dbReference type="Proteomes" id="UP000515823"/>
    </source>
</evidence>
<comment type="subcellular location">
    <subcellularLocation>
        <location evidence="2">Cytoplasm</location>
    </subcellularLocation>
</comment>
<evidence type="ECO:0000313" key="15">
    <source>
        <dbReference type="EMBL" id="QNM06946.1"/>
    </source>
</evidence>
<evidence type="ECO:0000256" key="3">
    <source>
        <dbReference type="ARBA" id="ARBA00012140"/>
    </source>
</evidence>
<reference evidence="15 16" key="1">
    <citation type="submission" date="2020-08" db="EMBL/GenBank/DDBJ databases">
        <authorList>
            <person name="Liu C."/>
            <person name="Sun Q."/>
        </authorList>
    </citation>
    <scope>NUCLEOTIDE SEQUENCE [LARGE SCALE GENOMIC DNA]</scope>
    <source>
        <strain evidence="15 16">NSJ-38</strain>
    </source>
</reference>
<feature type="binding site" evidence="13">
    <location>
        <position position="334"/>
    </location>
    <ligand>
        <name>S-adenosyl-L-methionine</name>
        <dbReference type="ChEBI" id="CHEBI:59789"/>
    </ligand>
</feature>
<name>A0A7G9G814_9FIRM</name>
<dbReference type="PROSITE" id="PS51686">
    <property type="entry name" value="SAM_MT_RSMB_NOP"/>
    <property type="match status" value="1"/>
</dbReference>
<dbReference type="InterPro" id="IPR035926">
    <property type="entry name" value="NusB-like_sf"/>
</dbReference>
<dbReference type="CDD" id="cd02440">
    <property type="entry name" value="AdoMet_MTases"/>
    <property type="match status" value="1"/>
</dbReference>
<dbReference type="PANTHER" id="PTHR22807:SF53">
    <property type="entry name" value="RIBOSOMAL RNA SMALL SUBUNIT METHYLTRANSFERASE B-RELATED"/>
    <property type="match status" value="1"/>
</dbReference>
<sequence>MDQSINIRAVSLSCLLRILEQGEYSHVVLREELEKYRHLEKRDRAFLTRLTEGVVERLYELDYTIDWFSKIKTEKMKPVIREILRMGVYQILYMDAVPDSAACNEAVRLAQKKGFGSLKGFVNGVLRAVSRGSGEVALPDKKLDFPAYAAVKYSMPVWITKKLLEEYGEERAEGMLAAGLSERPLTVRCNLSRISLEAVKTSLEEQGIRAETIDGIPGALEIHDFDMLPEIDAFSKGFLQVQDVSSMLAGLAAAPKEGDFVLDVCAAPGGKSLHAADLLHGTGRVEAQDLTAEKVRLIEENIGRSRLTNLSARVWDALVLDKNKVASADVVIADLPCSGMGIIGRKSDIKYKMTEDIQRELVMLQRRILDVIWQYVKPGGRLVYSTCTVFSSENTENADWFSENYPFYPESLEEILPERFFTETTGQGKLQLLPGEKGTDGFFIARFRRKESIHK</sequence>
<evidence type="ECO:0000256" key="11">
    <source>
        <dbReference type="ARBA" id="ARBA00031088"/>
    </source>
</evidence>
<evidence type="ECO:0000259" key="14">
    <source>
        <dbReference type="PROSITE" id="PS51686"/>
    </source>
</evidence>
<dbReference type="InterPro" id="IPR001678">
    <property type="entry name" value="MeTrfase_RsmB-F_NOP2_dom"/>
</dbReference>
<dbReference type="GO" id="GO:0003723">
    <property type="term" value="F:RNA binding"/>
    <property type="evidence" value="ECO:0007669"/>
    <property type="project" value="UniProtKB-UniRule"/>
</dbReference>
<dbReference type="InterPro" id="IPR023267">
    <property type="entry name" value="RCMT"/>
</dbReference>
<evidence type="ECO:0000256" key="7">
    <source>
        <dbReference type="ARBA" id="ARBA00022679"/>
    </source>
</evidence>
<dbReference type="PANTHER" id="PTHR22807">
    <property type="entry name" value="NOP2 YEAST -RELATED NOL1/NOP2/FMU SUN DOMAIN-CONTAINING"/>
    <property type="match status" value="1"/>
</dbReference>
<feature type="binding site" evidence="13">
    <location>
        <position position="316"/>
    </location>
    <ligand>
        <name>S-adenosyl-L-methionine</name>
        <dbReference type="ChEBI" id="CHEBI:59789"/>
    </ligand>
</feature>
<keyword evidence="4" id="KW-0963">Cytoplasm</keyword>
<dbReference type="Proteomes" id="UP000515823">
    <property type="component" value="Chromosome"/>
</dbReference>
<keyword evidence="7 13" id="KW-0808">Transferase</keyword>
<dbReference type="Pfam" id="PF01189">
    <property type="entry name" value="Methyltr_RsmB-F"/>
    <property type="match status" value="1"/>
</dbReference>
<evidence type="ECO:0000256" key="1">
    <source>
        <dbReference type="ARBA" id="ARBA00002724"/>
    </source>
</evidence>
<dbReference type="Pfam" id="PF22458">
    <property type="entry name" value="RsmF-B_ferredox"/>
    <property type="match status" value="1"/>
</dbReference>
<keyword evidence="8 13" id="KW-0949">S-adenosyl-L-methionine</keyword>
<evidence type="ECO:0000256" key="10">
    <source>
        <dbReference type="ARBA" id="ARBA00030399"/>
    </source>
</evidence>
<dbReference type="InterPro" id="IPR054728">
    <property type="entry name" value="RsmB-like_ferredoxin"/>
</dbReference>
<comment type="similarity">
    <text evidence="13">Belongs to the class I-like SAM-binding methyltransferase superfamily. RsmB/NOP family.</text>
</comment>
<evidence type="ECO:0000256" key="4">
    <source>
        <dbReference type="ARBA" id="ARBA00022490"/>
    </source>
</evidence>
<dbReference type="PRINTS" id="PR02008">
    <property type="entry name" value="RCMTFAMILY"/>
</dbReference>
<dbReference type="EC" id="2.1.1.176" evidence="3"/>
<feature type="binding site" evidence="13">
    <location>
        <position position="289"/>
    </location>
    <ligand>
        <name>S-adenosyl-L-methionine</name>
        <dbReference type="ChEBI" id="CHEBI:59789"/>
    </ligand>
</feature>
<organism evidence="15 16">
    <name type="scientific">Qiania dongpingensis</name>
    <dbReference type="NCBI Taxonomy" id="2763669"/>
    <lineage>
        <taxon>Bacteria</taxon>
        <taxon>Bacillati</taxon>
        <taxon>Bacillota</taxon>
        <taxon>Clostridia</taxon>
        <taxon>Lachnospirales</taxon>
        <taxon>Lachnospiraceae</taxon>
        <taxon>Qiania</taxon>
    </lineage>
</organism>
<keyword evidence="6 13" id="KW-0489">Methyltransferase</keyword>
<feature type="binding site" evidence="13">
    <location>
        <begin position="265"/>
        <end position="271"/>
    </location>
    <ligand>
        <name>S-adenosyl-L-methionine</name>
        <dbReference type="ChEBI" id="CHEBI:59789"/>
    </ligand>
</feature>
<evidence type="ECO:0000256" key="5">
    <source>
        <dbReference type="ARBA" id="ARBA00022552"/>
    </source>
</evidence>
<feature type="domain" description="SAM-dependent MTase RsmB/NOP-type" evidence="14">
    <location>
        <begin position="175"/>
        <end position="450"/>
    </location>
</feature>
<proteinExistence type="inferred from homology"/>
<evidence type="ECO:0000256" key="6">
    <source>
        <dbReference type="ARBA" id="ARBA00022603"/>
    </source>
</evidence>
<dbReference type="KEGG" id="qdo:H9Q78_03185"/>
<protein>
    <recommendedName>
        <fullName evidence="3">16S rRNA (cytosine(967)-C(5))-methyltransferase</fullName>
        <ecNumber evidence="3">2.1.1.176</ecNumber>
    </recommendedName>
    <alternativeName>
        <fullName evidence="10">16S rRNA m5C967 methyltransferase</fullName>
    </alternativeName>
    <alternativeName>
        <fullName evidence="11">rRNA (cytosine-C(5)-)-methyltransferase RsmB</fullName>
    </alternativeName>
</protein>
<evidence type="ECO:0000256" key="8">
    <source>
        <dbReference type="ARBA" id="ARBA00022691"/>
    </source>
</evidence>
<dbReference type="NCBIfam" id="NF011494">
    <property type="entry name" value="PRK14902.1"/>
    <property type="match status" value="1"/>
</dbReference>
<keyword evidence="16" id="KW-1185">Reference proteome</keyword>
<accession>A0A7G9G814</accession>
<dbReference type="InterPro" id="IPR004573">
    <property type="entry name" value="rRNA_ssu_MeTfrase_B"/>
</dbReference>
<feature type="active site" description="Nucleophile" evidence="13">
    <location>
        <position position="387"/>
    </location>
</feature>
<dbReference type="InterPro" id="IPR006027">
    <property type="entry name" value="NusB_RsmB_TIM44"/>
</dbReference>
<dbReference type="Gene3D" id="3.40.50.150">
    <property type="entry name" value="Vaccinia Virus protein VP39"/>
    <property type="match status" value="1"/>
</dbReference>
<gene>
    <name evidence="15" type="primary">rsmB</name>
    <name evidence="15" type="ORF">H9Q78_03185</name>
</gene>
<evidence type="ECO:0000256" key="13">
    <source>
        <dbReference type="PROSITE-ProRule" id="PRU01023"/>
    </source>
</evidence>
<dbReference type="GO" id="GO:0008649">
    <property type="term" value="F:rRNA methyltransferase activity"/>
    <property type="evidence" value="ECO:0007669"/>
    <property type="project" value="InterPro"/>
</dbReference>
<dbReference type="AlphaFoldDB" id="A0A7G9G814"/>
<dbReference type="Pfam" id="PF01029">
    <property type="entry name" value="NusB"/>
    <property type="match status" value="1"/>
</dbReference>
<evidence type="ECO:0000256" key="12">
    <source>
        <dbReference type="ARBA" id="ARBA00047283"/>
    </source>
</evidence>
<dbReference type="SUPFAM" id="SSF53335">
    <property type="entry name" value="S-adenosyl-L-methionine-dependent methyltransferases"/>
    <property type="match status" value="1"/>
</dbReference>